<comment type="caution">
    <text evidence="11">The sequence shown here is derived from an EMBL/GenBank/DDBJ whole genome shotgun (WGS) entry which is preliminary data.</text>
</comment>
<dbReference type="AlphaFoldDB" id="A0A0R2NFV9"/>
<dbReference type="Gene3D" id="3.30.56.130">
    <property type="entry name" value="Transcriptional regulator CtsR, winged HTH domain"/>
    <property type="match status" value="1"/>
</dbReference>
<dbReference type="InterPro" id="IPR008463">
    <property type="entry name" value="CtsR"/>
</dbReference>
<evidence type="ECO:0000256" key="5">
    <source>
        <dbReference type="ARBA" id="ARBA00023016"/>
    </source>
</evidence>
<evidence type="ECO:0000256" key="4">
    <source>
        <dbReference type="ARBA" id="ARBA00023015"/>
    </source>
</evidence>
<evidence type="ECO:0000313" key="11">
    <source>
        <dbReference type="EMBL" id="KRO24718.1"/>
    </source>
</evidence>
<keyword evidence="5" id="KW-0346">Stress response</keyword>
<comment type="similarity">
    <text evidence="1 8">Belongs to the CtsR family.</text>
</comment>
<evidence type="ECO:0000256" key="1">
    <source>
        <dbReference type="ARBA" id="ARBA00010189"/>
    </source>
</evidence>
<keyword evidence="3 8" id="KW-0678">Repressor</keyword>
<dbReference type="EMBL" id="JQCQ01000023">
    <property type="protein sequence ID" value="KRO24718.1"/>
    <property type="molecule type" value="Genomic_DNA"/>
</dbReference>
<evidence type="ECO:0000256" key="7">
    <source>
        <dbReference type="ARBA" id="ARBA00023163"/>
    </source>
</evidence>
<sequence length="161" mass="18184">MEEVIKVQGQNISDIIEKYLKQILADSEEVEIRRSEIADQFDVVPSQINYVIKTRFTIQNGYVVESKRGGGGYIRIEKVKLLDDIDVLDSLIQVIGDSVSERDAISIIGSLYEDDVLNKREAGLLASTIAKSTLDFGERRLEDQVRAKILVGVLNHLRYED</sequence>
<protein>
    <recommendedName>
        <fullName evidence="2 8">Transcriptional regulator CtsR</fullName>
    </recommendedName>
</protein>
<dbReference type="GO" id="GO:0006355">
    <property type="term" value="P:regulation of DNA-templated transcription"/>
    <property type="evidence" value="ECO:0007669"/>
    <property type="project" value="UniProtKB-UniRule"/>
</dbReference>
<dbReference type="Proteomes" id="UP000051249">
    <property type="component" value="Unassembled WGS sequence"/>
</dbReference>
<reference evidence="11 12" key="1">
    <citation type="journal article" date="2015" name="Genome Announc.">
        <title>Expanding the biotechnology potential of lactobacilli through comparative genomics of 213 strains and associated genera.</title>
        <authorList>
            <person name="Sun Z."/>
            <person name="Harris H.M."/>
            <person name="McCann A."/>
            <person name="Guo C."/>
            <person name="Argimon S."/>
            <person name="Zhang W."/>
            <person name="Yang X."/>
            <person name="Jeffery I.B."/>
            <person name="Cooney J.C."/>
            <person name="Kagawa T.F."/>
            <person name="Liu W."/>
            <person name="Song Y."/>
            <person name="Salvetti E."/>
            <person name="Wrobel A."/>
            <person name="Rasinkangas P."/>
            <person name="Parkhill J."/>
            <person name="Rea M.C."/>
            <person name="O'Sullivan O."/>
            <person name="Ritari J."/>
            <person name="Douillard F.P."/>
            <person name="Paul Ross R."/>
            <person name="Yang R."/>
            <person name="Briner A.E."/>
            <person name="Felis G.E."/>
            <person name="de Vos W.M."/>
            <person name="Barrangou R."/>
            <person name="Klaenhammer T.R."/>
            <person name="Caufield P.W."/>
            <person name="Cui Y."/>
            <person name="Zhang H."/>
            <person name="O'Toole P.W."/>
        </authorList>
    </citation>
    <scope>NUCLEOTIDE SEQUENCE [LARGE SCALE GENOMIC DNA]</scope>
    <source>
        <strain evidence="11 12">DSM 23026</strain>
    </source>
</reference>
<dbReference type="InterPro" id="IPR040465">
    <property type="entry name" value="CtsR_N"/>
</dbReference>
<keyword evidence="6 8" id="KW-0238">DNA-binding</keyword>
<dbReference type="GO" id="GO:0003677">
    <property type="term" value="F:DNA binding"/>
    <property type="evidence" value="ECO:0007669"/>
    <property type="project" value="UniProtKB-UniRule"/>
</dbReference>
<evidence type="ECO:0000256" key="6">
    <source>
        <dbReference type="ARBA" id="ARBA00023125"/>
    </source>
</evidence>
<evidence type="ECO:0000256" key="2">
    <source>
        <dbReference type="ARBA" id="ARBA00014129"/>
    </source>
</evidence>
<organism evidence="11 12">
    <name type="scientific">Pediococcus argentinicus</name>
    <dbReference type="NCBI Taxonomy" id="480391"/>
    <lineage>
        <taxon>Bacteria</taxon>
        <taxon>Bacillati</taxon>
        <taxon>Bacillota</taxon>
        <taxon>Bacilli</taxon>
        <taxon>Lactobacillales</taxon>
        <taxon>Lactobacillaceae</taxon>
        <taxon>Pediococcus</taxon>
    </lineage>
</organism>
<feature type="domain" description="CtsR C-terminal dimerization" evidence="10">
    <location>
        <begin position="84"/>
        <end position="155"/>
    </location>
</feature>
<evidence type="ECO:0000256" key="8">
    <source>
        <dbReference type="PIRNR" id="PIRNR010607"/>
    </source>
</evidence>
<gene>
    <name evidence="11" type="ORF">IV88_GL000770</name>
</gene>
<evidence type="ECO:0000313" key="12">
    <source>
        <dbReference type="Proteomes" id="UP000051249"/>
    </source>
</evidence>
<accession>A0A0R2NFV9</accession>
<dbReference type="PATRIC" id="fig|480391.4.peg.781"/>
<dbReference type="Pfam" id="PF17727">
    <property type="entry name" value="CtsR_C"/>
    <property type="match status" value="1"/>
</dbReference>
<keyword evidence="4 8" id="KW-0805">Transcription regulation</keyword>
<dbReference type="FunFam" id="3.30.56.130:FF:000001">
    <property type="entry name" value="Transcriptional regulator CtsR"/>
    <property type="match status" value="1"/>
</dbReference>
<keyword evidence="12" id="KW-1185">Reference proteome</keyword>
<evidence type="ECO:0000259" key="10">
    <source>
        <dbReference type="Pfam" id="PF17727"/>
    </source>
</evidence>
<dbReference type="InterPro" id="IPR041908">
    <property type="entry name" value="CtsR_C_sf"/>
</dbReference>
<evidence type="ECO:0000259" key="9">
    <source>
        <dbReference type="Pfam" id="PF05848"/>
    </source>
</evidence>
<dbReference type="Gene3D" id="1.10.1200.150">
    <property type="entry name" value="Transcriptional regulator CtsR, C-terminal domain"/>
    <property type="match status" value="1"/>
</dbReference>
<keyword evidence="7 8" id="KW-0804">Transcription</keyword>
<dbReference type="PIRSF" id="PIRSF010607">
    <property type="entry name" value="Txn_repr_CtsR"/>
    <property type="match status" value="1"/>
</dbReference>
<name>A0A0R2NFV9_9LACO</name>
<evidence type="ECO:0000256" key="3">
    <source>
        <dbReference type="ARBA" id="ARBA00022491"/>
    </source>
</evidence>
<dbReference type="InterPro" id="IPR041473">
    <property type="entry name" value="CtsR_C"/>
</dbReference>
<proteinExistence type="inferred from homology"/>
<feature type="domain" description="CtsR N-terminal HTH" evidence="9">
    <location>
        <begin position="11"/>
        <end position="80"/>
    </location>
</feature>
<dbReference type="Pfam" id="PF05848">
    <property type="entry name" value="CtsR"/>
    <property type="match status" value="1"/>
</dbReference>
<dbReference type="InterPro" id="IPR041902">
    <property type="entry name" value="CtsR_N_sf"/>
</dbReference>